<organism evidence="2 3">
    <name type="scientific">Pseudomonas veronii</name>
    <dbReference type="NCBI Taxonomy" id="76761"/>
    <lineage>
        <taxon>Bacteria</taxon>
        <taxon>Pseudomonadati</taxon>
        <taxon>Pseudomonadota</taxon>
        <taxon>Gammaproteobacteria</taxon>
        <taxon>Pseudomonadales</taxon>
        <taxon>Pseudomonadaceae</taxon>
        <taxon>Pseudomonas</taxon>
    </lineage>
</organism>
<comment type="caution">
    <text evidence="2">The sequence shown here is derived from an EMBL/GenBank/DDBJ whole genome shotgun (WGS) entry which is preliminary data.</text>
</comment>
<reference evidence="2 3" key="1">
    <citation type="journal article" date="2020" name="Front. Microbiol.">
        <title>Genetic Organization of the aprX-lipA2 Operon Affects the Proteolytic Potential of Pseudomonas Species in Milk.</title>
        <authorList>
            <person name="Maier C."/>
            <person name="Huptas C."/>
            <person name="von Neubeck M."/>
            <person name="Scherer S."/>
            <person name="Wenning M."/>
            <person name="Lucking G."/>
        </authorList>
    </citation>
    <scope>NUCLEOTIDE SEQUENCE [LARGE SCALE GENOMIC DNA]</scope>
    <source>
        <strain evidence="2 3">DSM 16272</strain>
    </source>
</reference>
<sequence>MNTNAEQIKDLIEEAEFQLLAHIDICNWVAAIARAIARDVDTGVGADVPILTDLVKYFDDSGGATLDTAFEQFQKIAALVPAPQNAQSESVARESGVPGHES</sequence>
<accession>A0A7Y1F8T2</accession>
<dbReference type="EMBL" id="JAAQWG010000013">
    <property type="protein sequence ID" value="NMY09019.1"/>
    <property type="molecule type" value="Genomic_DNA"/>
</dbReference>
<dbReference type="RefSeq" id="WP_169884222.1">
    <property type="nucleotide sequence ID" value="NZ_JAAQWG010000013.1"/>
</dbReference>
<evidence type="ECO:0000256" key="1">
    <source>
        <dbReference type="SAM" id="MobiDB-lite"/>
    </source>
</evidence>
<evidence type="ECO:0000313" key="2">
    <source>
        <dbReference type="EMBL" id="NMY09019.1"/>
    </source>
</evidence>
<evidence type="ECO:0000313" key="3">
    <source>
        <dbReference type="Proteomes" id="UP000537729"/>
    </source>
</evidence>
<gene>
    <name evidence="2" type="ORF">HBO38_11285</name>
</gene>
<proteinExistence type="predicted"/>
<dbReference type="Proteomes" id="UP000537729">
    <property type="component" value="Unassembled WGS sequence"/>
</dbReference>
<protein>
    <submittedName>
        <fullName evidence="2">Uncharacterized protein</fullName>
    </submittedName>
</protein>
<dbReference type="AlphaFoldDB" id="A0A7Y1F8T2"/>
<name>A0A7Y1F8T2_PSEVE</name>
<feature type="region of interest" description="Disordered" evidence="1">
    <location>
        <begin position="83"/>
        <end position="102"/>
    </location>
</feature>